<sequence>MTQAIAKNLPAWLSLSAIGAVVTLTRPSQANSVNVDTLNLRNPTVREVRAADRAANGDDEQRELMLFAGLAEVGLKDLEGLKLADYRRVQAAYSHLVPKTDYSKSMPAWLSLTTDQVLVTLSCPSEINGVTVDKLALRSPTVGDVRAANREVSGDDEQRELVLFAALSGAPVADLEGLKLVDFNRLQAGYFRMDNDDGL</sequence>
<proteinExistence type="predicted"/>
<dbReference type="Proteomes" id="UP000030564">
    <property type="component" value="Unassembled WGS sequence"/>
</dbReference>
<evidence type="ECO:0000313" key="1">
    <source>
        <dbReference type="EMBL" id="KHA73084.1"/>
    </source>
</evidence>
<protein>
    <recommendedName>
        <fullName evidence="3">Phage tail assembly protein</fullName>
    </recommendedName>
</protein>
<evidence type="ECO:0008006" key="3">
    <source>
        <dbReference type="Google" id="ProtNLM"/>
    </source>
</evidence>
<reference evidence="1 2" key="1">
    <citation type="submission" date="2014-10" db="EMBL/GenBank/DDBJ databases">
        <title>Draft genome sequence of Pseudomonas chlororaphis EA105.</title>
        <authorList>
            <person name="McCully L.M."/>
            <person name="Bitzer A.S."/>
            <person name="Spence C."/>
            <person name="Bais H."/>
            <person name="Silby M.W."/>
        </authorList>
    </citation>
    <scope>NUCLEOTIDE SEQUENCE [LARGE SCALE GENOMIC DNA]</scope>
    <source>
        <strain evidence="1 2">EA105</strain>
    </source>
</reference>
<gene>
    <name evidence="1" type="ORF">NZ35_12260</name>
</gene>
<dbReference type="OrthoDB" id="7021429at2"/>
<dbReference type="Pfam" id="PF10109">
    <property type="entry name" value="Phage_TAC_7"/>
    <property type="match status" value="2"/>
</dbReference>
<dbReference type="PATRIC" id="fig|587753.9.peg.5725"/>
<organism evidence="1 2">
    <name type="scientific">Pseudomonas chlororaphis</name>
    <dbReference type="NCBI Taxonomy" id="587753"/>
    <lineage>
        <taxon>Bacteria</taxon>
        <taxon>Pseudomonadati</taxon>
        <taxon>Pseudomonadota</taxon>
        <taxon>Gammaproteobacteria</taxon>
        <taxon>Pseudomonadales</taxon>
        <taxon>Pseudomonadaceae</taxon>
        <taxon>Pseudomonas</taxon>
    </lineage>
</organism>
<dbReference type="AlphaFoldDB" id="A0A0A6DEV3"/>
<comment type="caution">
    <text evidence="1">The sequence shown here is derived from an EMBL/GenBank/DDBJ whole genome shotgun (WGS) entry which is preliminary data.</text>
</comment>
<name>A0A0A6DEV3_9PSED</name>
<dbReference type="InterPro" id="IPR019289">
    <property type="entry name" value="Phage_tail_E/E"/>
</dbReference>
<dbReference type="EMBL" id="JSFK01000007">
    <property type="protein sequence ID" value="KHA73084.1"/>
    <property type="molecule type" value="Genomic_DNA"/>
</dbReference>
<accession>A0A0A6DEV3</accession>
<evidence type="ECO:0000313" key="2">
    <source>
        <dbReference type="Proteomes" id="UP000030564"/>
    </source>
</evidence>